<dbReference type="InterPro" id="IPR036388">
    <property type="entry name" value="WH-like_DNA-bd_sf"/>
</dbReference>
<dbReference type="GO" id="GO:0016987">
    <property type="term" value="F:sigma factor activity"/>
    <property type="evidence" value="ECO:0007669"/>
    <property type="project" value="UniProtKB-KW"/>
</dbReference>
<name>A0A3N4MI49_9BACT</name>
<protein>
    <submittedName>
        <fullName evidence="5">Uncharacterized protein</fullName>
    </submittedName>
</protein>
<accession>A0A3N4MI49</accession>
<dbReference type="InterPro" id="IPR039425">
    <property type="entry name" value="RNA_pol_sigma-70-like"/>
</dbReference>
<dbReference type="AlphaFoldDB" id="A0A3N4MI49"/>
<comment type="caution">
    <text evidence="5">The sequence shown here is derived from an EMBL/GenBank/DDBJ whole genome shotgun (WGS) entry which is preliminary data.</text>
</comment>
<keyword evidence="4" id="KW-0804">Transcription</keyword>
<dbReference type="GO" id="GO:0006352">
    <property type="term" value="P:DNA-templated transcription initiation"/>
    <property type="evidence" value="ECO:0007669"/>
    <property type="project" value="InterPro"/>
</dbReference>
<gene>
    <name evidence="5" type="ORF">EG028_02135</name>
</gene>
<evidence type="ECO:0000256" key="2">
    <source>
        <dbReference type="ARBA" id="ARBA00023082"/>
    </source>
</evidence>
<dbReference type="Gene3D" id="1.10.10.10">
    <property type="entry name" value="Winged helix-like DNA-binding domain superfamily/Winged helix DNA-binding domain"/>
    <property type="match status" value="1"/>
</dbReference>
<dbReference type="SUPFAM" id="SSF46894">
    <property type="entry name" value="C-terminal effector domain of the bipartite response regulators"/>
    <property type="match status" value="1"/>
</dbReference>
<sequence>MEKIMRFGDGSAEDFQELYLRLHDKLFYYASTFVGNEDAKDVVQDVFVSLIRKDFASRAHLEGCAMIAVKNRCEYVSRHSKNLRLKKMDIEASFLISDAHCAMLANIRARVIELVESELLKLSDIDRKIIRLYVEGYHTDEIGVLLATHPKTIKNRFSIAKRYMREELARGDWALVAFCLMGSETVAWLSNAGAG</sequence>
<dbReference type="EMBL" id="RMBX01000001">
    <property type="protein sequence ID" value="RPD43115.1"/>
    <property type="molecule type" value="Genomic_DNA"/>
</dbReference>
<keyword evidence="6" id="KW-1185">Reference proteome</keyword>
<dbReference type="OrthoDB" id="3175690at2"/>
<organism evidence="5 6">
    <name type="scientific">Chitinophaga barathri</name>
    <dbReference type="NCBI Taxonomy" id="1647451"/>
    <lineage>
        <taxon>Bacteria</taxon>
        <taxon>Pseudomonadati</taxon>
        <taxon>Bacteroidota</taxon>
        <taxon>Chitinophagia</taxon>
        <taxon>Chitinophagales</taxon>
        <taxon>Chitinophagaceae</taxon>
        <taxon>Chitinophaga</taxon>
    </lineage>
</organism>
<evidence type="ECO:0000313" key="6">
    <source>
        <dbReference type="Proteomes" id="UP000279089"/>
    </source>
</evidence>
<dbReference type="InterPro" id="IPR016032">
    <property type="entry name" value="Sig_transdc_resp-reg_C-effctor"/>
</dbReference>
<evidence type="ECO:0000256" key="3">
    <source>
        <dbReference type="ARBA" id="ARBA00023125"/>
    </source>
</evidence>
<dbReference type="PANTHER" id="PTHR43133">
    <property type="entry name" value="RNA POLYMERASE ECF-TYPE SIGMA FACTO"/>
    <property type="match status" value="1"/>
</dbReference>
<keyword evidence="2" id="KW-0731">Sigma factor</keyword>
<keyword evidence="3" id="KW-0238">DNA-binding</keyword>
<evidence type="ECO:0000313" key="5">
    <source>
        <dbReference type="EMBL" id="RPD43115.1"/>
    </source>
</evidence>
<reference evidence="6" key="1">
    <citation type="submission" date="2018-11" db="EMBL/GenBank/DDBJ databases">
        <title>Chitinophaga lutea sp.nov., isolate from arsenic contaminated soil.</title>
        <authorList>
            <person name="Zong Y."/>
        </authorList>
    </citation>
    <scope>NUCLEOTIDE SEQUENCE [LARGE SCALE GENOMIC DNA]</scope>
    <source>
        <strain evidence="6">YLT18</strain>
    </source>
</reference>
<evidence type="ECO:0000256" key="1">
    <source>
        <dbReference type="ARBA" id="ARBA00023015"/>
    </source>
</evidence>
<dbReference type="Proteomes" id="UP000279089">
    <property type="component" value="Unassembled WGS sequence"/>
</dbReference>
<dbReference type="InterPro" id="IPR013325">
    <property type="entry name" value="RNA_pol_sigma_r2"/>
</dbReference>
<proteinExistence type="predicted"/>
<dbReference type="PANTHER" id="PTHR43133:SF8">
    <property type="entry name" value="RNA POLYMERASE SIGMA FACTOR HI_1459-RELATED"/>
    <property type="match status" value="1"/>
</dbReference>
<keyword evidence="1" id="KW-0805">Transcription regulation</keyword>
<evidence type="ECO:0000256" key="4">
    <source>
        <dbReference type="ARBA" id="ARBA00023163"/>
    </source>
</evidence>
<dbReference type="GO" id="GO:0003677">
    <property type="term" value="F:DNA binding"/>
    <property type="evidence" value="ECO:0007669"/>
    <property type="project" value="UniProtKB-KW"/>
</dbReference>
<dbReference type="RefSeq" id="WP_120514387.1">
    <property type="nucleotide sequence ID" value="NZ_QXZY01000001.1"/>
</dbReference>
<dbReference type="Gene3D" id="1.10.1740.10">
    <property type="match status" value="1"/>
</dbReference>
<dbReference type="SUPFAM" id="SSF88946">
    <property type="entry name" value="Sigma2 domain of RNA polymerase sigma factors"/>
    <property type="match status" value="1"/>
</dbReference>